<accession>A0A396IDW8</accession>
<name>A0A396IDW8_MEDTR</name>
<dbReference type="InterPro" id="IPR021720">
    <property type="entry name" value="Malectin_dom"/>
</dbReference>
<dbReference type="GO" id="GO:0004714">
    <property type="term" value="F:transmembrane receptor protein tyrosine kinase activity"/>
    <property type="evidence" value="ECO:0007669"/>
    <property type="project" value="InterPro"/>
</dbReference>
<evidence type="ECO:0000256" key="1">
    <source>
        <dbReference type="SAM" id="SignalP"/>
    </source>
</evidence>
<proteinExistence type="predicted"/>
<keyword evidence="1" id="KW-0732">Signal</keyword>
<feature type="chain" id="PRO_5017287787" evidence="1">
    <location>
        <begin position="26"/>
        <end position="146"/>
    </location>
</feature>
<dbReference type="InterPro" id="IPR045272">
    <property type="entry name" value="ANXUR1/2-like"/>
</dbReference>
<protein>
    <submittedName>
        <fullName evidence="3">Putative malectin</fullName>
    </submittedName>
</protein>
<dbReference type="PANTHER" id="PTHR34590:SF12">
    <property type="entry name" value="CARBOHYDRATE-BINDING PROTEIN OF THE ER PROTEIN"/>
    <property type="match status" value="1"/>
</dbReference>
<dbReference type="PANTHER" id="PTHR34590">
    <property type="entry name" value="OS03G0124300 PROTEIN-RELATED"/>
    <property type="match status" value="1"/>
</dbReference>
<reference evidence="4" key="1">
    <citation type="journal article" date="2018" name="Nat. Plants">
        <title>Whole-genome landscape of Medicago truncatula symbiotic genes.</title>
        <authorList>
            <person name="Pecrix Y."/>
            <person name="Staton S.E."/>
            <person name="Sallet E."/>
            <person name="Lelandais-Briere C."/>
            <person name="Moreau S."/>
            <person name="Carrere S."/>
            <person name="Blein T."/>
            <person name="Jardinaud M.F."/>
            <person name="Latrasse D."/>
            <person name="Zouine M."/>
            <person name="Zahm M."/>
            <person name="Kreplak J."/>
            <person name="Mayjonade B."/>
            <person name="Satge C."/>
            <person name="Perez M."/>
            <person name="Cauet S."/>
            <person name="Marande W."/>
            <person name="Chantry-Darmon C."/>
            <person name="Lopez-Roques C."/>
            <person name="Bouchez O."/>
            <person name="Berard A."/>
            <person name="Debelle F."/>
            <person name="Munos S."/>
            <person name="Bendahmane A."/>
            <person name="Berges H."/>
            <person name="Niebel A."/>
            <person name="Buitink J."/>
            <person name="Frugier F."/>
            <person name="Benhamed M."/>
            <person name="Crespi M."/>
            <person name="Gouzy J."/>
            <person name="Gamas P."/>
        </authorList>
    </citation>
    <scope>NUCLEOTIDE SEQUENCE [LARGE SCALE GENOMIC DNA]</scope>
    <source>
        <strain evidence="4">cv. Jemalong A17</strain>
    </source>
</reference>
<evidence type="ECO:0000313" key="4">
    <source>
        <dbReference type="Proteomes" id="UP000265566"/>
    </source>
</evidence>
<feature type="domain" description="Malectin" evidence="2">
    <location>
        <begin position="32"/>
        <end position="144"/>
    </location>
</feature>
<comment type="caution">
    <text evidence="3">The sequence shown here is derived from an EMBL/GenBank/DDBJ whole genome shotgun (WGS) entry which is preliminary data.</text>
</comment>
<gene>
    <name evidence="3" type="ORF">MtrunA17_Chr4g0053611</name>
</gene>
<dbReference type="Gramene" id="rna25651">
    <property type="protein sequence ID" value="RHN63003.1"/>
    <property type="gene ID" value="gene25651"/>
</dbReference>
<evidence type="ECO:0000259" key="2">
    <source>
        <dbReference type="Pfam" id="PF11721"/>
    </source>
</evidence>
<feature type="signal peptide" evidence="1">
    <location>
        <begin position="1"/>
        <end position="25"/>
    </location>
</feature>
<dbReference type="Gene3D" id="2.60.120.430">
    <property type="entry name" value="Galactose-binding lectin"/>
    <property type="match status" value="1"/>
</dbReference>
<evidence type="ECO:0000313" key="3">
    <source>
        <dbReference type="EMBL" id="RHN63003.1"/>
    </source>
</evidence>
<dbReference type="Pfam" id="PF11721">
    <property type="entry name" value="Malectin"/>
    <property type="match status" value="1"/>
</dbReference>
<dbReference type="AlphaFoldDB" id="A0A396IDW8"/>
<dbReference type="Proteomes" id="UP000265566">
    <property type="component" value="Chromosome 4"/>
</dbReference>
<dbReference type="EMBL" id="PSQE01000004">
    <property type="protein sequence ID" value="RHN63003.1"/>
    <property type="molecule type" value="Genomic_DNA"/>
</dbReference>
<organism evidence="3 4">
    <name type="scientific">Medicago truncatula</name>
    <name type="common">Barrel medic</name>
    <name type="synonym">Medicago tribuloides</name>
    <dbReference type="NCBI Taxonomy" id="3880"/>
    <lineage>
        <taxon>Eukaryota</taxon>
        <taxon>Viridiplantae</taxon>
        <taxon>Streptophyta</taxon>
        <taxon>Embryophyta</taxon>
        <taxon>Tracheophyta</taxon>
        <taxon>Spermatophyta</taxon>
        <taxon>Magnoliopsida</taxon>
        <taxon>eudicotyledons</taxon>
        <taxon>Gunneridae</taxon>
        <taxon>Pentapetalae</taxon>
        <taxon>rosids</taxon>
        <taxon>fabids</taxon>
        <taxon>Fabales</taxon>
        <taxon>Fabaceae</taxon>
        <taxon>Papilionoideae</taxon>
        <taxon>50 kb inversion clade</taxon>
        <taxon>NPAAA clade</taxon>
        <taxon>Hologalegina</taxon>
        <taxon>IRL clade</taxon>
        <taxon>Trifolieae</taxon>
        <taxon>Medicago</taxon>
    </lineage>
</organism>
<sequence>MAIQQSIVLLTFLLQFSSLQFSSLGLYNPQHTYFINCGSDFDVTESNNVYIGESNPTYPKTVFSKSSKVTSQSSSLSTPLSPLYQTAIIFPSKSFYEFKTVPNNTYMVRFHFFLFSLPTNLSTAKFNVSFPGFSLLQNFDINSAFN</sequence>